<keyword evidence="1" id="KW-0472">Membrane</keyword>
<accession>A0ABP8NQ52</accession>
<feature type="transmembrane region" description="Helical" evidence="1">
    <location>
        <begin position="158"/>
        <end position="179"/>
    </location>
</feature>
<dbReference type="RefSeq" id="WP_345250109.1">
    <property type="nucleotide sequence ID" value="NZ_BAABHD010000084.1"/>
</dbReference>
<feature type="transmembrane region" description="Helical" evidence="1">
    <location>
        <begin position="60"/>
        <end position="82"/>
    </location>
</feature>
<dbReference type="Pfam" id="PF06197">
    <property type="entry name" value="DUF998"/>
    <property type="match status" value="1"/>
</dbReference>
<evidence type="ECO:0000313" key="3">
    <source>
        <dbReference type="Proteomes" id="UP001501175"/>
    </source>
</evidence>
<reference evidence="3" key="1">
    <citation type="journal article" date="2019" name="Int. J. Syst. Evol. Microbiol.">
        <title>The Global Catalogue of Microorganisms (GCM) 10K type strain sequencing project: providing services to taxonomists for standard genome sequencing and annotation.</title>
        <authorList>
            <consortium name="The Broad Institute Genomics Platform"/>
            <consortium name="The Broad Institute Genome Sequencing Center for Infectious Disease"/>
            <person name="Wu L."/>
            <person name="Ma J."/>
        </authorList>
    </citation>
    <scope>NUCLEOTIDE SEQUENCE [LARGE SCALE GENOMIC DNA]</scope>
    <source>
        <strain evidence="3">JCM 17927</strain>
    </source>
</reference>
<keyword evidence="3" id="KW-1185">Reference proteome</keyword>
<evidence type="ECO:0000256" key="1">
    <source>
        <dbReference type="SAM" id="Phobius"/>
    </source>
</evidence>
<feature type="transmembrane region" description="Helical" evidence="1">
    <location>
        <begin position="126"/>
        <end position="146"/>
    </location>
</feature>
<comment type="caution">
    <text evidence="2">The sequence shown here is derived from an EMBL/GenBank/DDBJ whole genome shotgun (WGS) entry which is preliminary data.</text>
</comment>
<organism evidence="2 3">
    <name type="scientific">Nibrella saemangeumensis</name>
    <dbReference type="NCBI Taxonomy" id="1084526"/>
    <lineage>
        <taxon>Bacteria</taxon>
        <taxon>Pseudomonadati</taxon>
        <taxon>Bacteroidota</taxon>
        <taxon>Cytophagia</taxon>
        <taxon>Cytophagales</taxon>
        <taxon>Spirosomataceae</taxon>
        <taxon>Nibrella</taxon>
    </lineage>
</organism>
<proteinExistence type="predicted"/>
<feature type="transmembrane region" description="Helical" evidence="1">
    <location>
        <begin position="18"/>
        <end position="40"/>
    </location>
</feature>
<gene>
    <name evidence="2" type="ORF">GCM10023189_59430</name>
</gene>
<evidence type="ECO:0000313" key="2">
    <source>
        <dbReference type="EMBL" id="GAA4470581.1"/>
    </source>
</evidence>
<name>A0ABP8NQ52_9BACT</name>
<feature type="transmembrane region" description="Helical" evidence="1">
    <location>
        <begin position="94"/>
        <end position="114"/>
    </location>
</feature>
<feature type="transmembrane region" description="Helical" evidence="1">
    <location>
        <begin position="191"/>
        <end position="211"/>
    </location>
</feature>
<evidence type="ECO:0008006" key="4">
    <source>
        <dbReference type="Google" id="ProtNLM"/>
    </source>
</evidence>
<dbReference type="Proteomes" id="UP001501175">
    <property type="component" value="Unassembled WGS sequence"/>
</dbReference>
<dbReference type="EMBL" id="BAABHD010000084">
    <property type="protein sequence ID" value="GAA4470581.1"/>
    <property type="molecule type" value="Genomic_DNA"/>
</dbReference>
<dbReference type="InterPro" id="IPR009339">
    <property type="entry name" value="DUF998"/>
</dbReference>
<keyword evidence="1" id="KW-1133">Transmembrane helix</keyword>
<keyword evidence="1" id="KW-0812">Transmembrane</keyword>
<protein>
    <recommendedName>
        <fullName evidence="4">DUF998 domain-containing protein</fullName>
    </recommendedName>
</protein>
<sequence length="216" mass="23086">MTPAAGTLSRENLESIRLLTLLSGVGTLTFTGAVLLLHLISPEFDPTIRFISEYGVGSFGYLLTAGFLALGAGSLLLVLALFRLENAGGLVWKAGIALLTIWGVSVMLDGIFPIDEGVEPVTSSGQIHLMAAMVAFLALMAASLLLSLRFQKMPLLRWMATTALVIVAIIFISFIVSMVLDTVLQGLTQRIFVLACVAWLVFVAMGVRSSLARATR</sequence>